<evidence type="ECO:0000313" key="4">
    <source>
        <dbReference type="Proteomes" id="UP000007494"/>
    </source>
</evidence>
<name>F0VPJ2_NEOCL</name>
<dbReference type="VEuPathDB" id="ToxoDB:NCLIV_060630"/>
<protein>
    <submittedName>
        <fullName evidence="3">Arrestin (Or s-antigen), n-terminal domain-containing protein</fullName>
    </submittedName>
</protein>
<dbReference type="OrthoDB" id="291852at2759"/>
<dbReference type="Pfam" id="PF02752">
    <property type="entry name" value="Arrestin_C"/>
    <property type="match status" value="1"/>
</dbReference>
<evidence type="ECO:0000313" key="3">
    <source>
        <dbReference type="EMBL" id="CEL70380.1"/>
    </source>
</evidence>
<dbReference type="GO" id="GO:0015031">
    <property type="term" value="P:protein transport"/>
    <property type="evidence" value="ECO:0007669"/>
    <property type="project" value="TreeGrafter"/>
</dbReference>
<dbReference type="Proteomes" id="UP000007494">
    <property type="component" value="Chromosome XII"/>
</dbReference>
<dbReference type="PANTHER" id="PTHR11188:SF17">
    <property type="entry name" value="FI21816P1"/>
    <property type="match status" value="1"/>
</dbReference>
<evidence type="ECO:0000313" key="2">
    <source>
        <dbReference type="EMBL" id="CBZ55638.1"/>
    </source>
</evidence>
<dbReference type="Pfam" id="PF00339">
    <property type="entry name" value="Arrestin_N"/>
    <property type="match status" value="1"/>
</dbReference>
<dbReference type="Gene3D" id="2.60.40.640">
    <property type="match status" value="2"/>
</dbReference>
<dbReference type="SMART" id="SM01017">
    <property type="entry name" value="Arrestin_C"/>
    <property type="match status" value="1"/>
</dbReference>
<dbReference type="InterPro" id="IPR014756">
    <property type="entry name" value="Ig_E-set"/>
</dbReference>
<dbReference type="eggNOG" id="ENOG502T16I">
    <property type="taxonomic scope" value="Eukaryota"/>
</dbReference>
<gene>
    <name evidence="3" type="ORF">BN1204_060630</name>
    <name evidence="2" type="ORF">NCLIV_060630</name>
</gene>
<organism evidence="2 4">
    <name type="scientific">Neospora caninum (strain Liverpool)</name>
    <dbReference type="NCBI Taxonomy" id="572307"/>
    <lineage>
        <taxon>Eukaryota</taxon>
        <taxon>Sar</taxon>
        <taxon>Alveolata</taxon>
        <taxon>Apicomplexa</taxon>
        <taxon>Conoidasida</taxon>
        <taxon>Coccidia</taxon>
        <taxon>Eucoccidiorida</taxon>
        <taxon>Eimeriorina</taxon>
        <taxon>Sarcocystidae</taxon>
        <taxon>Neospora</taxon>
    </lineage>
</organism>
<reference evidence="4" key="3">
    <citation type="journal article" date="2012" name="PLoS Pathog.">
        <title>Comparative genomics of the apicomplexan parasites Toxoplasma gondii and Neospora caninum: Coccidia differing in host range and transmission strategy.</title>
        <authorList>
            <person name="Reid A.J."/>
            <person name="Vermont S.J."/>
            <person name="Cotton J.A."/>
            <person name="Harris D."/>
            <person name="Hill-Cawthorne G.A."/>
            <person name="Konen-Waisman S."/>
            <person name="Latham S.M."/>
            <person name="Mourier T."/>
            <person name="Norton R."/>
            <person name="Quail M.A."/>
            <person name="Sanders M."/>
            <person name="Shanmugam D."/>
            <person name="Sohal A."/>
            <person name="Wasmuth J.D."/>
            <person name="Brunk B."/>
            <person name="Grigg M.E."/>
            <person name="Howard J.C."/>
            <person name="Parkinson J."/>
            <person name="Roos D.S."/>
            <person name="Trees A.J."/>
            <person name="Berriman M."/>
            <person name="Pain A."/>
            <person name="Wastling J.M."/>
        </authorList>
    </citation>
    <scope>NUCLEOTIDE SEQUENCE [LARGE SCALE GENOMIC DNA]</scope>
    <source>
        <strain evidence="4">Liverpool</strain>
    </source>
</reference>
<dbReference type="InterPro" id="IPR014752">
    <property type="entry name" value="Arrestin-like_C"/>
</dbReference>
<evidence type="ECO:0000259" key="1">
    <source>
        <dbReference type="SMART" id="SM01017"/>
    </source>
</evidence>
<dbReference type="InParanoid" id="F0VPJ2"/>
<sequence length="428" mass="46619">MGAGWSDSNNIYIWVNKPTYAPGEQVNGEVFVNVVEAIQAGRLVLYLDGEEDVSYTDSRMSLSTYVAEKKVYYSEAHALLLLEDGKLAAGKYRFPFCFTLPSKIAPNCSVAGLAGAPQAQYAGHVTYKLRCQMEENVSTPPREAGSSSPVARAALDAPGQASNAASYAADDFEVVEVSGETPEQLAELMNAAPLNGFLRNKLSKSAGATAVGGLSQEIELSIEVRREKPEVTEREFVEYFQLLRCIPLGSLRTSVAADSLACYPGEGVTVTVDIANRTKRKIQEIVVSLVREVIFSVDGRDKFTMREVVASEKIPGPPREKDFKGFGPQKIKIAVPTGSQPTMTSALLRLQYKVQTSFQLGRKPFSFSLDLEVLKKSPSVKEHLINFRAPKGWDKVPLLPQTDLAMIQLPGAPAPDRGEYTGIGMIIC</sequence>
<dbReference type="SUPFAM" id="SSF81296">
    <property type="entry name" value="E set domains"/>
    <property type="match status" value="2"/>
</dbReference>
<dbReference type="InterPro" id="IPR050357">
    <property type="entry name" value="Arrestin_domain-protein"/>
</dbReference>
<dbReference type="AlphaFoldDB" id="F0VPJ2"/>
<dbReference type="InterPro" id="IPR011021">
    <property type="entry name" value="Arrestin-like_N"/>
</dbReference>
<dbReference type="GeneID" id="13441069"/>
<dbReference type="EMBL" id="FR823393">
    <property type="protein sequence ID" value="CBZ55638.1"/>
    <property type="molecule type" value="Genomic_DNA"/>
</dbReference>
<dbReference type="RefSeq" id="XP_003885666.1">
    <property type="nucleotide sequence ID" value="XM_003885617.1"/>
</dbReference>
<keyword evidence="4" id="KW-1185">Reference proteome</keyword>
<dbReference type="EMBL" id="LN714487">
    <property type="protein sequence ID" value="CEL70380.1"/>
    <property type="molecule type" value="Genomic_DNA"/>
</dbReference>
<dbReference type="GO" id="GO:0005737">
    <property type="term" value="C:cytoplasm"/>
    <property type="evidence" value="ECO:0007669"/>
    <property type="project" value="TreeGrafter"/>
</dbReference>
<accession>F0VPJ2</accession>
<dbReference type="OMA" id="RFPFCFT"/>
<dbReference type="PANTHER" id="PTHR11188">
    <property type="entry name" value="ARRESTIN DOMAIN CONTAINING PROTEIN"/>
    <property type="match status" value="1"/>
</dbReference>
<reference evidence="3" key="4">
    <citation type="journal article" date="2015" name="PLoS ONE">
        <title>Comprehensive Evaluation of Toxoplasma gondii VEG and Neospora caninum LIV Genomes with Tachyzoite Stage Transcriptome and Proteome Defines Novel Transcript Features.</title>
        <authorList>
            <person name="Ramaprasad A."/>
            <person name="Mourier T."/>
            <person name="Naeem R."/>
            <person name="Malas T.B."/>
            <person name="Moussa E."/>
            <person name="Panigrahi A."/>
            <person name="Vermont S.J."/>
            <person name="Otto T.D."/>
            <person name="Wastling J."/>
            <person name="Pain A."/>
        </authorList>
    </citation>
    <scope>NUCLEOTIDE SEQUENCE</scope>
    <source>
        <strain evidence="3">Liverpool</strain>
    </source>
</reference>
<dbReference type="InterPro" id="IPR011022">
    <property type="entry name" value="Arrestin_C-like"/>
</dbReference>
<proteinExistence type="predicted"/>
<feature type="domain" description="Arrestin C-terminal-like" evidence="1">
    <location>
        <begin position="247"/>
        <end position="380"/>
    </location>
</feature>
<reference evidence="2" key="1">
    <citation type="submission" date="2011-02" db="EMBL/GenBank/DDBJ databases">
        <authorList>
            <person name="Aslett M."/>
        </authorList>
    </citation>
    <scope>NUCLEOTIDE SEQUENCE</scope>
    <source>
        <strain evidence="2">Liverpool</strain>
    </source>
</reference>
<reference evidence="2" key="2">
    <citation type="submission" date="2011-03" db="EMBL/GenBank/DDBJ databases">
        <title>Comparative genomics and transcriptomics of Neospora caninum and Toxoplasma gondii.</title>
        <authorList>
            <person name="Reid A.J."/>
            <person name="Sohal A."/>
            <person name="Harris D."/>
            <person name="Quail M."/>
            <person name="Sanders M."/>
            <person name="Berriman M."/>
            <person name="Wastling J.M."/>
            <person name="Pain A."/>
        </authorList>
    </citation>
    <scope>NUCLEOTIDE SEQUENCE</scope>
    <source>
        <strain evidence="2">Liverpool</strain>
    </source>
</reference>